<sequence>MVRSPVATETNPTTIEVYTGGYQSASVTFDKAVLEQGRYMFTLNSPRVPDEAMTNINSEPATLTLPTTMDTAARTGIYTITVTEDESSVEWKVLVTNENATIKALEYSTGASMGDSVTVMVESSVDTARLHWRRDGVRNPDGSTGSSCVGKTSCGDASALKSVVFESHEQGAYSDQVHAIMNVIVRGGYFF</sequence>
<comment type="caution">
    <text evidence="1">The sequence shown here is derived from an EMBL/GenBank/DDBJ whole genome shotgun (WGS) entry which is preliminary data.</text>
</comment>
<dbReference type="Proteomes" id="UP000230750">
    <property type="component" value="Unassembled WGS sequence"/>
</dbReference>
<dbReference type="AlphaFoldDB" id="A0A2G8KX93"/>
<protein>
    <submittedName>
        <fullName evidence="1">Uncharacterized protein</fullName>
    </submittedName>
</protein>
<keyword evidence="2" id="KW-1185">Reference proteome</keyword>
<name>A0A2G8KX93_STIJA</name>
<gene>
    <name evidence="1" type="ORF">BSL78_10492</name>
</gene>
<evidence type="ECO:0000313" key="1">
    <source>
        <dbReference type="EMBL" id="PIK52611.1"/>
    </source>
</evidence>
<reference evidence="1 2" key="1">
    <citation type="journal article" date="2017" name="PLoS Biol.">
        <title>The sea cucumber genome provides insights into morphological evolution and visceral regeneration.</title>
        <authorList>
            <person name="Zhang X."/>
            <person name="Sun L."/>
            <person name="Yuan J."/>
            <person name="Sun Y."/>
            <person name="Gao Y."/>
            <person name="Zhang L."/>
            <person name="Li S."/>
            <person name="Dai H."/>
            <person name="Hamel J.F."/>
            <person name="Liu C."/>
            <person name="Yu Y."/>
            <person name="Liu S."/>
            <person name="Lin W."/>
            <person name="Guo K."/>
            <person name="Jin S."/>
            <person name="Xu P."/>
            <person name="Storey K.B."/>
            <person name="Huan P."/>
            <person name="Zhang T."/>
            <person name="Zhou Y."/>
            <person name="Zhang J."/>
            <person name="Lin C."/>
            <person name="Li X."/>
            <person name="Xing L."/>
            <person name="Huo D."/>
            <person name="Sun M."/>
            <person name="Wang L."/>
            <person name="Mercier A."/>
            <person name="Li F."/>
            <person name="Yang H."/>
            <person name="Xiang J."/>
        </authorList>
    </citation>
    <scope>NUCLEOTIDE SEQUENCE [LARGE SCALE GENOMIC DNA]</scope>
    <source>
        <strain evidence="1">Shaxun</strain>
        <tissue evidence="1">Muscle</tissue>
    </source>
</reference>
<dbReference type="EMBL" id="MRZV01000321">
    <property type="protein sequence ID" value="PIK52611.1"/>
    <property type="molecule type" value="Genomic_DNA"/>
</dbReference>
<proteinExistence type="predicted"/>
<evidence type="ECO:0000313" key="2">
    <source>
        <dbReference type="Proteomes" id="UP000230750"/>
    </source>
</evidence>
<organism evidence="1 2">
    <name type="scientific">Stichopus japonicus</name>
    <name type="common">Sea cucumber</name>
    <dbReference type="NCBI Taxonomy" id="307972"/>
    <lineage>
        <taxon>Eukaryota</taxon>
        <taxon>Metazoa</taxon>
        <taxon>Echinodermata</taxon>
        <taxon>Eleutherozoa</taxon>
        <taxon>Echinozoa</taxon>
        <taxon>Holothuroidea</taxon>
        <taxon>Aspidochirotacea</taxon>
        <taxon>Aspidochirotida</taxon>
        <taxon>Stichopodidae</taxon>
        <taxon>Apostichopus</taxon>
    </lineage>
</organism>
<accession>A0A2G8KX93</accession>